<keyword evidence="2" id="KW-0812">Transmembrane</keyword>
<feature type="compositionally biased region" description="Gly residues" evidence="1">
    <location>
        <begin position="191"/>
        <end position="221"/>
    </location>
</feature>
<dbReference type="AlphaFoldDB" id="D2ASZ6"/>
<dbReference type="Proteomes" id="UP000002029">
    <property type="component" value="Chromosome"/>
</dbReference>
<evidence type="ECO:0000256" key="1">
    <source>
        <dbReference type="SAM" id="MobiDB-lite"/>
    </source>
</evidence>
<reference evidence="3 4" key="1">
    <citation type="journal article" date="2010" name="Stand. Genomic Sci.">
        <title>Complete genome sequence of Streptosporangium roseum type strain (NI 9100).</title>
        <authorList>
            <person name="Nolan M."/>
            <person name="Sikorski J."/>
            <person name="Jando M."/>
            <person name="Lucas S."/>
            <person name="Lapidus A."/>
            <person name="Glavina Del Rio T."/>
            <person name="Chen F."/>
            <person name="Tice H."/>
            <person name="Pitluck S."/>
            <person name="Cheng J.F."/>
            <person name="Chertkov O."/>
            <person name="Sims D."/>
            <person name="Meincke L."/>
            <person name="Brettin T."/>
            <person name="Han C."/>
            <person name="Detter J.C."/>
            <person name="Bruce D."/>
            <person name="Goodwin L."/>
            <person name="Land M."/>
            <person name="Hauser L."/>
            <person name="Chang Y.J."/>
            <person name="Jeffries C.D."/>
            <person name="Ivanova N."/>
            <person name="Mavromatis K."/>
            <person name="Mikhailova N."/>
            <person name="Chen A."/>
            <person name="Palaniappan K."/>
            <person name="Chain P."/>
            <person name="Rohde M."/>
            <person name="Goker M."/>
            <person name="Bristow J."/>
            <person name="Eisen J.A."/>
            <person name="Markowitz V."/>
            <person name="Hugenholtz P."/>
            <person name="Kyrpides N.C."/>
            <person name="Klenk H.P."/>
        </authorList>
    </citation>
    <scope>NUCLEOTIDE SEQUENCE [LARGE SCALE GENOMIC DNA]</scope>
    <source>
        <strain evidence="4">ATCC 12428 / DSM 43021 / JCM 3005 / NI 9100</strain>
    </source>
</reference>
<keyword evidence="2" id="KW-0472">Membrane</keyword>
<evidence type="ECO:0000313" key="3">
    <source>
        <dbReference type="EMBL" id="ACZ90473.1"/>
    </source>
</evidence>
<dbReference type="eggNOG" id="COG0791">
    <property type="taxonomic scope" value="Bacteria"/>
</dbReference>
<protein>
    <submittedName>
        <fullName evidence="3">Uncharacterized protein</fullName>
    </submittedName>
</protein>
<sequence length="285" mass="28250">MGGPGRPQGSLKGETEQANALADFLRELTGGATVRQLGERYRTGKTSWGEYRSGVKIIPLHLLERIIHDQVRDPRPRAALLAKARCLHDEAEAAGRGPHSTLGTRPSARRGPHAPTGPERSPAGPGKSAAGPGKSAAGPGKSAAGSAKSARPVPSGRSTGRDRTDVPADQSPPGPGVVREKPTGPADNPGDNGGVSGSGAGDTRAGAGGIDAGAGVNGVGAGARADAGSAGTGAGAGGDAAGTDHRESFAGRRPMLRVLLLAAGSALAVAAGVLVTACRRPRRSP</sequence>
<keyword evidence="2" id="KW-1133">Transmembrane helix</keyword>
<dbReference type="STRING" id="479432.Sros_7807"/>
<gene>
    <name evidence="3" type="ordered locus">Sros_7807</name>
</gene>
<proteinExistence type="predicted"/>
<feature type="compositionally biased region" description="Low complexity" evidence="1">
    <location>
        <begin position="121"/>
        <end position="150"/>
    </location>
</feature>
<dbReference type="HOGENOM" id="CLU_976338_0_0_11"/>
<accession>D2ASZ6</accession>
<dbReference type="KEGG" id="sro:Sros_7807"/>
<dbReference type="EMBL" id="CP001814">
    <property type="protein sequence ID" value="ACZ90473.1"/>
    <property type="molecule type" value="Genomic_DNA"/>
</dbReference>
<name>D2ASZ6_STRRD</name>
<evidence type="ECO:0000313" key="4">
    <source>
        <dbReference type="Proteomes" id="UP000002029"/>
    </source>
</evidence>
<feature type="transmembrane region" description="Helical" evidence="2">
    <location>
        <begin position="255"/>
        <end position="278"/>
    </location>
</feature>
<feature type="compositionally biased region" description="Gly residues" evidence="1">
    <location>
        <begin position="230"/>
        <end position="240"/>
    </location>
</feature>
<feature type="region of interest" description="Disordered" evidence="1">
    <location>
        <begin position="91"/>
        <end position="248"/>
    </location>
</feature>
<evidence type="ECO:0000256" key="2">
    <source>
        <dbReference type="SAM" id="Phobius"/>
    </source>
</evidence>
<organism evidence="3 4">
    <name type="scientific">Streptosporangium roseum (strain ATCC 12428 / DSM 43021 / JCM 3005 / KCTC 9067 / NCIMB 10171 / NRRL 2505 / NI 9100)</name>
    <dbReference type="NCBI Taxonomy" id="479432"/>
    <lineage>
        <taxon>Bacteria</taxon>
        <taxon>Bacillati</taxon>
        <taxon>Actinomycetota</taxon>
        <taxon>Actinomycetes</taxon>
        <taxon>Streptosporangiales</taxon>
        <taxon>Streptosporangiaceae</taxon>
        <taxon>Streptosporangium</taxon>
    </lineage>
</organism>
<keyword evidence="4" id="KW-1185">Reference proteome</keyword>